<evidence type="ECO:0000313" key="1">
    <source>
        <dbReference type="EMBL" id="AIF40286.1"/>
    </source>
</evidence>
<reference evidence="1 2" key="1">
    <citation type="submission" date="2014-07" db="EMBL/GenBank/DDBJ databases">
        <title>Genome Sequencing of Dermacoccus nishinomiyaensis.</title>
        <authorList>
            <person name="Hong K.W."/>
            <person name="Chan K.G."/>
        </authorList>
    </citation>
    <scope>NUCLEOTIDE SEQUENCE [LARGE SCALE GENOMIC DNA]</scope>
    <source>
        <strain evidence="1 2">M25</strain>
    </source>
</reference>
<name>A0A075JDB8_9MICO</name>
<protein>
    <submittedName>
        <fullName evidence="1">Uncharacterized protein</fullName>
    </submittedName>
</protein>
<gene>
    <name evidence="1" type="ORF">HX89_04205</name>
</gene>
<dbReference type="HOGENOM" id="CLU_2681636_0_0_11"/>
<keyword evidence="2" id="KW-1185">Reference proteome</keyword>
<sequence>MISAFALARKEAAMIRLQPAVDALLGALDASPKGVRRVEITAAMSGAVVAVLANLDNLARVRGIALAAALRVLG</sequence>
<accession>A0A075JDB8</accession>
<organism evidence="1 2">
    <name type="scientific">Dermacoccus nishinomiyaensis</name>
    <dbReference type="NCBI Taxonomy" id="1274"/>
    <lineage>
        <taxon>Bacteria</taxon>
        <taxon>Bacillati</taxon>
        <taxon>Actinomycetota</taxon>
        <taxon>Actinomycetes</taxon>
        <taxon>Micrococcales</taxon>
        <taxon>Dermacoccaceae</taxon>
        <taxon>Dermacoccus</taxon>
    </lineage>
</organism>
<proteinExistence type="predicted"/>
<evidence type="ECO:0000313" key="2">
    <source>
        <dbReference type="Proteomes" id="UP000027986"/>
    </source>
</evidence>
<dbReference type="KEGG" id="dni:HX89_04205"/>
<dbReference type="EMBL" id="CP008889">
    <property type="protein sequence ID" value="AIF40286.1"/>
    <property type="molecule type" value="Genomic_DNA"/>
</dbReference>
<dbReference type="Proteomes" id="UP000027986">
    <property type="component" value="Chromosome"/>
</dbReference>
<dbReference type="AlphaFoldDB" id="A0A075JDB8"/>